<evidence type="ECO:0000313" key="3">
    <source>
        <dbReference type="Proteomes" id="UP000765160"/>
    </source>
</evidence>
<evidence type="ECO:0000313" key="2">
    <source>
        <dbReference type="EMBL" id="NKE45199.1"/>
    </source>
</evidence>
<dbReference type="RefSeq" id="WP_168049670.1">
    <property type="nucleotide sequence ID" value="NZ_JAATJR010000003.1"/>
</dbReference>
<name>A0ABX1EYS3_9PROT</name>
<organism evidence="2 3">
    <name type="scientific">Falsiroseomonas frigidaquae</name>
    <dbReference type="NCBI Taxonomy" id="487318"/>
    <lineage>
        <taxon>Bacteria</taxon>
        <taxon>Pseudomonadati</taxon>
        <taxon>Pseudomonadota</taxon>
        <taxon>Alphaproteobacteria</taxon>
        <taxon>Acetobacterales</taxon>
        <taxon>Roseomonadaceae</taxon>
        <taxon>Falsiroseomonas</taxon>
    </lineage>
</organism>
<feature type="transmembrane region" description="Helical" evidence="1">
    <location>
        <begin position="46"/>
        <end position="68"/>
    </location>
</feature>
<sequence length="69" mass="7484">MLRAMRAVWFAGFTFLGLLLLGASFWRALFGTLALLSLRLAPVPPPIIYGLGATIFALGILQWATGLLH</sequence>
<keyword evidence="1" id="KW-1133">Transmembrane helix</keyword>
<keyword evidence="1" id="KW-0472">Membrane</keyword>
<dbReference type="EMBL" id="JAAVTX010000003">
    <property type="protein sequence ID" value="NKE45199.1"/>
    <property type="molecule type" value="Genomic_DNA"/>
</dbReference>
<dbReference type="Proteomes" id="UP000765160">
    <property type="component" value="Unassembled WGS sequence"/>
</dbReference>
<keyword evidence="1" id="KW-0812">Transmembrane</keyword>
<accession>A0ABX1EYS3</accession>
<keyword evidence="3" id="KW-1185">Reference proteome</keyword>
<gene>
    <name evidence="2" type="ORF">HB662_10445</name>
</gene>
<protein>
    <submittedName>
        <fullName evidence="2">Uncharacterized protein</fullName>
    </submittedName>
</protein>
<feature type="transmembrane region" description="Helical" evidence="1">
    <location>
        <begin position="7"/>
        <end position="26"/>
    </location>
</feature>
<comment type="caution">
    <text evidence="2">The sequence shown here is derived from an EMBL/GenBank/DDBJ whole genome shotgun (WGS) entry which is preliminary data.</text>
</comment>
<reference evidence="2 3" key="1">
    <citation type="submission" date="2020-03" db="EMBL/GenBank/DDBJ databases">
        <title>Roseomonas selenitidurans sp. nov. isolated from soil.</title>
        <authorList>
            <person name="Liu H."/>
        </authorList>
    </citation>
    <scope>NUCLEOTIDE SEQUENCE [LARGE SCALE GENOMIC DNA]</scope>
    <source>
        <strain evidence="2 3">JCM 15073</strain>
    </source>
</reference>
<proteinExistence type="predicted"/>
<evidence type="ECO:0000256" key="1">
    <source>
        <dbReference type="SAM" id="Phobius"/>
    </source>
</evidence>